<dbReference type="EMBL" id="UINC01000201">
    <property type="protein sequence ID" value="SUZ51026.1"/>
    <property type="molecule type" value="Genomic_DNA"/>
</dbReference>
<dbReference type="InterPro" id="IPR017776">
    <property type="entry name" value="FeS_assembly_SufT_put"/>
</dbReference>
<evidence type="ECO:0000313" key="2">
    <source>
        <dbReference type="EMBL" id="SUZ51026.1"/>
    </source>
</evidence>
<proteinExistence type="predicted"/>
<dbReference type="NCBIfam" id="TIGR03406">
    <property type="entry name" value="FeS_long_SufT"/>
    <property type="match status" value="1"/>
</dbReference>
<feature type="non-terminal residue" evidence="2">
    <location>
        <position position="1"/>
    </location>
</feature>
<feature type="domain" description="MIP18 family-like" evidence="1">
    <location>
        <begin position="70"/>
        <end position="143"/>
    </location>
</feature>
<reference evidence="2" key="1">
    <citation type="submission" date="2018-05" db="EMBL/GenBank/DDBJ databases">
        <authorList>
            <person name="Lanie J.A."/>
            <person name="Ng W.-L."/>
            <person name="Kazmierczak K.M."/>
            <person name="Andrzejewski T.M."/>
            <person name="Davidsen T.M."/>
            <person name="Wayne K.J."/>
            <person name="Tettelin H."/>
            <person name="Glass J.I."/>
            <person name="Rusch D."/>
            <person name="Podicherti R."/>
            <person name="Tsui H.-C.T."/>
            <person name="Winkler M.E."/>
        </authorList>
    </citation>
    <scope>NUCLEOTIDE SEQUENCE</scope>
</reference>
<protein>
    <recommendedName>
        <fullName evidence="1">MIP18 family-like domain-containing protein</fullName>
    </recommendedName>
</protein>
<dbReference type="InterPro" id="IPR002744">
    <property type="entry name" value="MIP18-like"/>
</dbReference>
<accession>A0A381N8U4</accession>
<dbReference type="InterPro" id="IPR034904">
    <property type="entry name" value="FSCA_dom_sf"/>
</dbReference>
<gene>
    <name evidence="2" type="ORF">METZ01_LOCUS3880</name>
</gene>
<dbReference type="PANTHER" id="PTHR42831:SF1">
    <property type="entry name" value="FE-S PROTEIN MATURATION AUXILIARY FACTOR YITW"/>
    <property type="match status" value="1"/>
</dbReference>
<dbReference type="PANTHER" id="PTHR42831">
    <property type="entry name" value="FE-S PROTEIN MATURATION AUXILIARY FACTOR YITW"/>
    <property type="match status" value="1"/>
</dbReference>
<name>A0A381N8U4_9ZZZZ</name>
<organism evidence="2">
    <name type="scientific">marine metagenome</name>
    <dbReference type="NCBI Taxonomy" id="408172"/>
    <lineage>
        <taxon>unclassified sequences</taxon>
        <taxon>metagenomes</taxon>
        <taxon>ecological metagenomes</taxon>
    </lineage>
</organism>
<sequence>VDAYLVPSGDKITLLSGNVVRITQALGGNYTILVNGNMVQITAENADALGFEVEKKPEPETDNDFSENLVWDQLKTCYDPEIPVNIVELGLIYDLDTSENDDGKSVNIKMTLTAPGCGMGPVIADEVDRKVKGINGVQYVNVELVWEPQWNQNMMSEAAKLELGML</sequence>
<dbReference type="SUPFAM" id="SSF117916">
    <property type="entry name" value="Fe-S cluster assembly (FSCA) domain-like"/>
    <property type="match status" value="1"/>
</dbReference>
<dbReference type="InterPro" id="IPR052339">
    <property type="entry name" value="Fe-S_Maturation_MIP18"/>
</dbReference>
<dbReference type="Gene3D" id="3.30.300.130">
    <property type="entry name" value="Fe-S cluster assembly (FSCA)"/>
    <property type="match status" value="1"/>
</dbReference>
<dbReference type="Pfam" id="PF01883">
    <property type="entry name" value="FeS_assembly_P"/>
    <property type="match status" value="1"/>
</dbReference>
<dbReference type="AlphaFoldDB" id="A0A381N8U4"/>
<evidence type="ECO:0000259" key="1">
    <source>
        <dbReference type="Pfam" id="PF01883"/>
    </source>
</evidence>